<accession>A0A7J8MXZ5</accession>
<keyword evidence="4" id="KW-1185">Reference proteome</keyword>
<sequence>MKTLDSAKQETLDWRRKYDQVLSKQKAREDQTASEIEVLKSRSTAAEARLAAAREQAESAQEEAEEWKRKYDFAVREAKTALEKAATAQERSSKEIQLREDSLREEFSHSLAEKEEEIKDKTAKVEHAEQCLTTLRLELKYLIMGNALQAAESKIRSYDAEISSLKVEIRELADKLENANSKAQSFEGKAMILEQEKIYLEQKYSSEFNRFAEVEERCRIAEKEARKATELADKARAESVAAQKEKNEIQRTAMERLARIERAERQIENLEREKTDLENELHRIRVSEMDAVSKVALLEGRVEEREKEIESLLKTNNEQRASTVKVLQELLDSERAAHADANNRAEALSLQLQAAQAKLDQLQQELTSVRLNETALDSKLKAASHGKRLRTDDEVGVGSVQDIDMSDQFLRANKKSKSTTSPLRYSPSEDGGSVFKADDDNQNQQNNQEDYTKFTVQKLKQELTKHNFGAELLELRNPNKKEILALYEKCVLQKS</sequence>
<gene>
    <name evidence="3" type="ORF">Golob_003327</name>
</gene>
<reference evidence="3 4" key="1">
    <citation type="journal article" date="2019" name="Genome Biol. Evol.">
        <title>Insights into the evolution of the New World diploid cottons (Gossypium, subgenus Houzingenia) based on genome sequencing.</title>
        <authorList>
            <person name="Grover C.E."/>
            <person name="Arick M.A. 2nd"/>
            <person name="Thrash A."/>
            <person name="Conover J.L."/>
            <person name="Sanders W.S."/>
            <person name="Peterson D.G."/>
            <person name="Frelichowski J.E."/>
            <person name="Scheffler J.A."/>
            <person name="Scheffler B.E."/>
            <person name="Wendel J.F."/>
        </authorList>
    </citation>
    <scope>NUCLEOTIDE SEQUENCE [LARGE SCALE GENOMIC DNA]</scope>
    <source>
        <strain evidence="3">157</strain>
        <tissue evidence="3">Leaf</tissue>
    </source>
</reference>
<feature type="region of interest" description="Disordered" evidence="2">
    <location>
        <begin position="413"/>
        <end position="448"/>
    </location>
</feature>
<name>A0A7J8MXZ5_9ROSI</name>
<evidence type="ECO:0000313" key="4">
    <source>
        <dbReference type="Proteomes" id="UP000593572"/>
    </source>
</evidence>
<dbReference type="AlphaFoldDB" id="A0A7J8MXZ5"/>
<proteinExistence type="predicted"/>
<feature type="coiled-coil region" evidence="1">
    <location>
        <begin position="36"/>
        <end position="372"/>
    </location>
</feature>
<comment type="caution">
    <text evidence="3">The sequence shown here is derived from an EMBL/GenBank/DDBJ whole genome shotgun (WGS) entry which is preliminary data.</text>
</comment>
<dbReference type="Proteomes" id="UP000593572">
    <property type="component" value="Unassembled WGS sequence"/>
</dbReference>
<evidence type="ECO:0008006" key="5">
    <source>
        <dbReference type="Google" id="ProtNLM"/>
    </source>
</evidence>
<evidence type="ECO:0000256" key="2">
    <source>
        <dbReference type="SAM" id="MobiDB-lite"/>
    </source>
</evidence>
<dbReference type="EMBL" id="JABEZX010000011">
    <property type="protein sequence ID" value="MBA0569608.1"/>
    <property type="molecule type" value="Genomic_DNA"/>
</dbReference>
<keyword evidence="1" id="KW-0175">Coiled coil</keyword>
<protein>
    <recommendedName>
        <fullName evidence="5">Guanylate-binding protein/Atlastin C-terminal domain-containing protein</fullName>
    </recommendedName>
</protein>
<evidence type="ECO:0000313" key="3">
    <source>
        <dbReference type="EMBL" id="MBA0569608.1"/>
    </source>
</evidence>
<organism evidence="3 4">
    <name type="scientific">Gossypium lobatum</name>
    <dbReference type="NCBI Taxonomy" id="34289"/>
    <lineage>
        <taxon>Eukaryota</taxon>
        <taxon>Viridiplantae</taxon>
        <taxon>Streptophyta</taxon>
        <taxon>Embryophyta</taxon>
        <taxon>Tracheophyta</taxon>
        <taxon>Spermatophyta</taxon>
        <taxon>Magnoliopsida</taxon>
        <taxon>eudicotyledons</taxon>
        <taxon>Gunneridae</taxon>
        <taxon>Pentapetalae</taxon>
        <taxon>rosids</taxon>
        <taxon>malvids</taxon>
        <taxon>Malvales</taxon>
        <taxon>Malvaceae</taxon>
        <taxon>Malvoideae</taxon>
        <taxon>Gossypium</taxon>
    </lineage>
</organism>
<evidence type="ECO:0000256" key="1">
    <source>
        <dbReference type="SAM" id="Coils"/>
    </source>
</evidence>